<evidence type="ECO:0000256" key="1">
    <source>
        <dbReference type="SAM" id="MobiDB-lite"/>
    </source>
</evidence>
<evidence type="ECO:0000313" key="2">
    <source>
        <dbReference type="EMBL" id="QMV33085.1"/>
    </source>
</evidence>
<protein>
    <submittedName>
        <fullName evidence="2">Uncharacterized protein</fullName>
    </submittedName>
</protein>
<feature type="region of interest" description="Disordered" evidence="1">
    <location>
        <begin position="55"/>
        <end position="79"/>
    </location>
</feature>
<organism evidence="2 3">
    <name type="scientific">Ralstonia phage Firinga</name>
    <dbReference type="NCBI Taxonomy" id="2759725"/>
    <lineage>
        <taxon>Viruses</taxon>
        <taxon>Duplodnaviria</taxon>
        <taxon>Heunggongvirae</taxon>
        <taxon>Uroviricota</taxon>
        <taxon>Caudoviricetes</taxon>
        <taxon>Firingavirus</taxon>
        <taxon>Firingavirus firinga</taxon>
    </lineage>
</organism>
<dbReference type="EMBL" id="MT740737">
    <property type="protein sequence ID" value="QMV33085.1"/>
    <property type="molecule type" value="Genomic_DNA"/>
</dbReference>
<keyword evidence="3" id="KW-1185">Reference proteome</keyword>
<accession>A0A7G5B9W2</accession>
<dbReference type="Proteomes" id="UP000515649">
    <property type="component" value="Segment"/>
</dbReference>
<proteinExistence type="predicted"/>
<name>A0A7G5B9W2_9CAUD</name>
<sequence length="79" mass="8678">MTPLKTATMLYRIGTQERIHGVHVDWIIVDESEIDDHLIQGWSLTPADAKLAADMEAEEASRATKSSKKGSDLLAAGER</sequence>
<reference evidence="2 3" key="1">
    <citation type="submission" date="2020-07" db="EMBL/GenBank/DDBJ databases">
        <title>Ralstonia phages.</title>
        <authorList>
            <person name="Trotereau A."/>
            <person name="Boyer C."/>
            <person name="Torres-Barcelo C."/>
        </authorList>
    </citation>
    <scope>NUCLEOTIDE SEQUENCE [LARGE SCALE GENOMIC DNA]</scope>
</reference>
<gene>
    <name evidence="2" type="ORF">18C_00017</name>
</gene>
<evidence type="ECO:0000313" key="3">
    <source>
        <dbReference type="Proteomes" id="UP000515649"/>
    </source>
</evidence>